<dbReference type="PANTHER" id="PTHR34220">
    <property type="entry name" value="SENSOR HISTIDINE KINASE YPDA"/>
    <property type="match status" value="1"/>
</dbReference>
<dbReference type="InterPro" id="IPR010559">
    <property type="entry name" value="Sig_transdc_His_kin_internal"/>
</dbReference>
<dbReference type="EMBL" id="QSVN01000015">
    <property type="protein sequence ID" value="RGO30834.1"/>
    <property type="molecule type" value="Genomic_DNA"/>
</dbReference>
<dbReference type="InterPro" id="IPR036890">
    <property type="entry name" value="HATPase_C_sf"/>
</dbReference>
<feature type="domain" description="Signal transduction histidine kinase internal region" evidence="3">
    <location>
        <begin position="359"/>
        <end position="435"/>
    </location>
</feature>
<protein>
    <submittedName>
        <fullName evidence="4">HAMP domain-containing protein</fullName>
    </submittedName>
</protein>
<dbReference type="Gene3D" id="3.30.565.10">
    <property type="entry name" value="Histidine kinase-like ATPase, C-terminal domain"/>
    <property type="match status" value="1"/>
</dbReference>
<reference evidence="4 5" key="1">
    <citation type="submission" date="2018-08" db="EMBL/GenBank/DDBJ databases">
        <title>A genome reference for cultivated species of the human gut microbiota.</title>
        <authorList>
            <person name="Zou Y."/>
            <person name="Xue W."/>
            <person name="Luo G."/>
        </authorList>
    </citation>
    <scope>NUCLEOTIDE SEQUENCE [LARGE SCALE GENOMIC DNA]</scope>
    <source>
        <strain evidence="4 5">OM02-16</strain>
    </source>
</reference>
<dbReference type="Pfam" id="PF06580">
    <property type="entry name" value="His_kinase"/>
    <property type="match status" value="1"/>
</dbReference>
<gene>
    <name evidence="4" type="ORF">DXB16_11770</name>
</gene>
<evidence type="ECO:0000259" key="2">
    <source>
        <dbReference type="Pfam" id="PF02518"/>
    </source>
</evidence>
<dbReference type="PANTHER" id="PTHR34220:SF7">
    <property type="entry name" value="SENSOR HISTIDINE KINASE YPDA"/>
    <property type="match status" value="1"/>
</dbReference>
<comment type="caution">
    <text evidence="4">The sequence shown here is derived from an EMBL/GenBank/DDBJ whole genome shotgun (WGS) entry which is preliminary data.</text>
</comment>
<dbReference type="GO" id="GO:0000155">
    <property type="term" value="F:phosphorelay sensor kinase activity"/>
    <property type="evidence" value="ECO:0007669"/>
    <property type="project" value="InterPro"/>
</dbReference>
<keyword evidence="1" id="KW-0812">Transmembrane</keyword>
<feature type="transmembrane region" description="Helical" evidence="1">
    <location>
        <begin position="266"/>
        <end position="285"/>
    </location>
</feature>
<dbReference type="InterPro" id="IPR003594">
    <property type="entry name" value="HATPase_dom"/>
</dbReference>
<dbReference type="RefSeq" id="WP_117598379.1">
    <property type="nucleotide sequence ID" value="NZ_CABMEZ010000015.1"/>
</dbReference>
<sequence>MKKTLSRQFIALLLIPVCIILVINFFIIIQLHQNQTQELKNYCTSTLENIHVSVSSMVTSMKKTATVFSSQEETQAYLESSSSDLHQLQRQSYSELIGMAQSYTPGLVDILMWDQTSATSLISYIPASMEDFAVNQFQDSRYDTKSYFRFYVQPTTNTPYMMYFAPIYLTSFSENFGKYVGNIAIICKTDALYKLVNASTDISLTISDRLTNQILYSNAVARRNIPARENFEFFHKTEELPNTNLDINAVAYTGQIRLLNGQDSQLLLTLAILLLVYILLIILAVQHLIIHPIHQLNDEIENLNYESNELHLQTNLKNEIGSIISHVNHMLDRISSLNQRNIESQARIYEMELSKKQTQIYAYQSQINPHFLYNMLQCMRGISLMHNIPEVAQICTNMADLFRYSIKGAFLVPLESELNIIDKYLYMIEVRFQGRITYKLEVSDDTKDCLIPKMILQPIVENSIFHGLDEIEEGGIIIIKTTRTEDDLYITVTDNGIGFSEEALQNLTRKLGEEITFISNSPSGTSDNIGVINIHNKIRLYEGNNYGISIDSAPNHTSVTLHLNAKQQITT</sequence>
<dbReference type="Gene3D" id="6.10.340.10">
    <property type="match status" value="1"/>
</dbReference>
<dbReference type="Proteomes" id="UP000261285">
    <property type="component" value="Unassembled WGS sequence"/>
</dbReference>
<proteinExistence type="predicted"/>
<keyword evidence="1" id="KW-1133">Transmembrane helix</keyword>
<organism evidence="4 5">
    <name type="scientific">Dorea longicatena</name>
    <dbReference type="NCBI Taxonomy" id="88431"/>
    <lineage>
        <taxon>Bacteria</taxon>
        <taxon>Bacillati</taxon>
        <taxon>Bacillota</taxon>
        <taxon>Clostridia</taxon>
        <taxon>Lachnospirales</taxon>
        <taxon>Lachnospiraceae</taxon>
        <taxon>Dorea</taxon>
    </lineage>
</organism>
<evidence type="ECO:0000313" key="4">
    <source>
        <dbReference type="EMBL" id="RGO30834.1"/>
    </source>
</evidence>
<accession>A0A3E5G8K7</accession>
<evidence type="ECO:0000256" key="1">
    <source>
        <dbReference type="SAM" id="Phobius"/>
    </source>
</evidence>
<dbReference type="InterPro" id="IPR050640">
    <property type="entry name" value="Bact_2-comp_sensor_kinase"/>
</dbReference>
<evidence type="ECO:0000259" key="3">
    <source>
        <dbReference type="Pfam" id="PF06580"/>
    </source>
</evidence>
<evidence type="ECO:0000313" key="5">
    <source>
        <dbReference type="Proteomes" id="UP000261285"/>
    </source>
</evidence>
<dbReference type="Pfam" id="PF02518">
    <property type="entry name" value="HATPase_c"/>
    <property type="match status" value="1"/>
</dbReference>
<keyword evidence="1" id="KW-0472">Membrane</keyword>
<feature type="transmembrane region" description="Helical" evidence="1">
    <location>
        <begin position="9"/>
        <end position="31"/>
    </location>
</feature>
<name>A0A3E5G8K7_9FIRM</name>
<dbReference type="AlphaFoldDB" id="A0A3E5G8K7"/>
<dbReference type="SUPFAM" id="SSF55874">
    <property type="entry name" value="ATPase domain of HSP90 chaperone/DNA topoisomerase II/histidine kinase"/>
    <property type="match status" value="1"/>
</dbReference>
<dbReference type="GO" id="GO:0016020">
    <property type="term" value="C:membrane"/>
    <property type="evidence" value="ECO:0007669"/>
    <property type="project" value="InterPro"/>
</dbReference>
<feature type="domain" description="Histidine kinase/HSP90-like ATPase" evidence="2">
    <location>
        <begin position="455"/>
        <end position="565"/>
    </location>
</feature>